<accession>A0ABY8ITX1</accession>
<gene>
    <name evidence="1" type="primary">ytxJ</name>
    <name evidence="1" type="ORF">P9989_14135</name>
</gene>
<proteinExistence type="predicted"/>
<dbReference type="InterPro" id="IPR022551">
    <property type="entry name" value="BrxC"/>
</dbReference>
<keyword evidence="2" id="KW-1185">Reference proteome</keyword>
<name>A0ABY8ITX1_9BACI</name>
<dbReference type="Proteomes" id="UP001221597">
    <property type="component" value="Chromosome"/>
</dbReference>
<dbReference type="Gene3D" id="3.40.30.10">
    <property type="entry name" value="Glutaredoxin"/>
    <property type="match status" value="1"/>
</dbReference>
<sequence length="109" mass="12587">MTIQHITTEQELSDLIRNNEVFFLLKHSLTCPISASAKEEYELYCKESDLPCFILYVQEDRVLSNKIAEDYHVKHESPQALLFKDKAVCWHNSHHNITVASLTNASDHT</sequence>
<evidence type="ECO:0000313" key="2">
    <source>
        <dbReference type="Proteomes" id="UP001221597"/>
    </source>
</evidence>
<dbReference type="NCBIfam" id="TIGR04019">
    <property type="entry name" value="B_thiol_YtxJ"/>
    <property type="match status" value="1"/>
</dbReference>
<reference evidence="1 2" key="1">
    <citation type="submission" date="2023-04" db="EMBL/GenBank/DDBJ databases">
        <title>Genome sequence of Halobacillus naozhouensis KACC 21980.</title>
        <authorList>
            <person name="Kim S."/>
            <person name="Heo J."/>
            <person name="Kwon S.-W."/>
        </authorList>
    </citation>
    <scope>NUCLEOTIDE SEQUENCE [LARGE SCALE GENOMIC DNA]</scope>
    <source>
        <strain evidence="1 2">KCTC 13234</strain>
    </source>
</reference>
<dbReference type="EMBL" id="CP121671">
    <property type="protein sequence ID" value="WFT73518.1"/>
    <property type="molecule type" value="Genomic_DNA"/>
</dbReference>
<dbReference type="RefSeq" id="WP_283075527.1">
    <property type="nucleotide sequence ID" value="NZ_CP121671.1"/>
</dbReference>
<organism evidence="1 2">
    <name type="scientific">Halobacillus naozhouensis</name>
    <dbReference type="NCBI Taxonomy" id="554880"/>
    <lineage>
        <taxon>Bacteria</taxon>
        <taxon>Bacillati</taxon>
        <taxon>Bacillota</taxon>
        <taxon>Bacilli</taxon>
        <taxon>Bacillales</taxon>
        <taxon>Bacillaceae</taxon>
        <taxon>Halobacillus</taxon>
    </lineage>
</organism>
<evidence type="ECO:0000313" key="1">
    <source>
        <dbReference type="EMBL" id="WFT73518.1"/>
    </source>
</evidence>
<dbReference type="Pfam" id="PF11009">
    <property type="entry name" value="BrxC"/>
    <property type="match status" value="1"/>
</dbReference>
<protein>
    <submittedName>
        <fullName evidence="1">Bacillithiol system redox-active protein YtxJ</fullName>
    </submittedName>
</protein>